<reference evidence="2" key="1">
    <citation type="submission" date="2021-01" db="EMBL/GenBank/DDBJ databases">
        <title>Fulvivirga kasyanovii gen. nov., sp nov., a novel member of the phylum Bacteroidetes isolated from seawater in a mussel farm.</title>
        <authorList>
            <person name="Zhao L.-H."/>
            <person name="Wang Z.-J."/>
        </authorList>
    </citation>
    <scope>NUCLEOTIDE SEQUENCE</scope>
    <source>
        <strain evidence="2">2943</strain>
    </source>
</reference>
<feature type="domain" description="M23ase beta-sheet core" evidence="1">
    <location>
        <begin position="67"/>
        <end position="135"/>
    </location>
</feature>
<comment type="caution">
    <text evidence="2">The sequence shown here is derived from an EMBL/GenBank/DDBJ whole genome shotgun (WGS) entry which is preliminary data.</text>
</comment>
<evidence type="ECO:0000313" key="3">
    <source>
        <dbReference type="Proteomes" id="UP000659388"/>
    </source>
</evidence>
<accession>A0A937F806</accession>
<dbReference type="Gene3D" id="2.70.70.10">
    <property type="entry name" value="Glucose Permease (Domain IIA)"/>
    <property type="match status" value="1"/>
</dbReference>
<dbReference type="EMBL" id="JAESIY010000003">
    <property type="protein sequence ID" value="MBL3655995.1"/>
    <property type="molecule type" value="Genomic_DNA"/>
</dbReference>
<dbReference type="CDD" id="cd12797">
    <property type="entry name" value="M23_peptidase"/>
    <property type="match status" value="1"/>
</dbReference>
<dbReference type="InterPro" id="IPR016047">
    <property type="entry name" value="M23ase_b-sheet_dom"/>
</dbReference>
<protein>
    <submittedName>
        <fullName evidence="2">M23 family metallopeptidase</fullName>
    </submittedName>
</protein>
<dbReference type="SUPFAM" id="SSF51261">
    <property type="entry name" value="Duplicated hybrid motif"/>
    <property type="match status" value="1"/>
</dbReference>
<name>A0A937F806_9BACT</name>
<evidence type="ECO:0000313" key="2">
    <source>
        <dbReference type="EMBL" id="MBL3655995.1"/>
    </source>
</evidence>
<keyword evidence="3" id="KW-1185">Reference proteome</keyword>
<dbReference type="InterPro" id="IPR011055">
    <property type="entry name" value="Dup_hybrid_motif"/>
</dbReference>
<dbReference type="InterPro" id="IPR050570">
    <property type="entry name" value="Cell_wall_metabolism_enzyme"/>
</dbReference>
<dbReference type="RefSeq" id="WP_202243688.1">
    <property type="nucleotide sequence ID" value="NZ_JAESIY010000003.1"/>
</dbReference>
<dbReference type="AlphaFoldDB" id="A0A937F806"/>
<dbReference type="PANTHER" id="PTHR21666">
    <property type="entry name" value="PEPTIDASE-RELATED"/>
    <property type="match status" value="1"/>
</dbReference>
<sequence length="648" mass="74426">MRNYWILRLNRHLYFTLILTFFALTSFSQSSEAEYSPGKSGYYLFPIKPGIRNTLAGTMGELRSNHFHTGIDIRTESRTGLMVQAAADGYVSRIAISPYGYGNAVYITHPNGHISVYGHLEQFTGELADYIRQEQYRKQQFDIDLFFRKGQFDVKKGDTIAYSGNSGGSGGPHLHFDIRDRNNKPLNPLHYGFNEVLDQTPPVAEELAITTLNKNSRVNGKFGREVFTLRRVGNDYVIDEPIQVTGEIGIELYAYDKLDNARFRCGVNEIVLDVDNNLVFKQDITTFNFGEQRNILKHMDYKELKDTGHRYHKLFVDDGNELQFYTTNAHQGKLNFNSLAEHPAKILMKDSYGNESKITFSLKSIPTAPEEIKMYGHEQSSIYLQENTLVIKADINNSELPATVSLYLPEKKEITPDYTINGNVGVYLWDMRKGLPFSVDINGKNTQMNYKDMIPPSSSYKYYSELIDISFTQADLFDTLYLQTDYQYDSVANKEYFFIGDTDVPLRSYIGVTLKPQIPYKEADKYAVYLLNERGAAYYKGGDWNYDKISFSTRDFGRFTILKDINPPSIVPVKVTRNELRFKIYDDRAGIKEFKCSVDGSWVLMNYDYKTNLIWSEKLDPKKPFTGEVKLVVTDNSNNEKVYTTKIN</sequence>
<dbReference type="Pfam" id="PF01551">
    <property type="entry name" value="Peptidase_M23"/>
    <property type="match status" value="2"/>
</dbReference>
<feature type="domain" description="M23ase beta-sheet core" evidence="1">
    <location>
        <begin position="153"/>
        <end position="188"/>
    </location>
</feature>
<dbReference type="PANTHER" id="PTHR21666:SF270">
    <property type="entry name" value="MUREIN HYDROLASE ACTIVATOR ENVC"/>
    <property type="match status" value="1"/>
</dbReference>
<dbReference type="GO" id="GO:0004222">
    <property type="term" value="F:metalloendopeptidase activity"/>
    <property type="evidence" value="ECO:0007669"/>
    <property type="project" value="TreeGrafter"/>
</dbReference>
<organism evidence="2 3">
    <name type="scientific">Fulvivirga sediminis</name>
    <dbReference type="NCBI Taxonomy" id="2803949"/>
    <lineage>
        <taxon>Bacteria</taxon>
        <taxon>Pseudomonadati</taxon>
        <taxon>Bacteroidota</taxon>
        <taxon>Cytophagia</taxon>
        <taxon>Cytophagales</taxon>
        <taxon>Fulvivirgaceae</taxon>
        <taxon>Fulvivirga</taxon>
    </lineage>
</organism>
<evidence type="ECO:0000259" key="1">
    <source>
        <dbReference type="Pfam" id="PF01551"/>
    </source>
</evidence>
<proteinExistence type="predicted"/>
<dbReference type="Proteomes" id="UP000659388">
    <property type="component" value="Unassembled WGS sequence"/>
</dbReference>
<gene>
    <name evidence="2" type="ORF">JL102_07635</name>
</gene>